<dbReference type="RefSeq" id="WP_203725392.1">
    <property type="nucleotide sequence ID" value="NZ_BAAATX010000032.1"/>
</dbReference>
<sequence length="58" mass="6517">MSDFSDWRDVKAKAREIDPRWDDADRVAQRALMREQMLALVGGARSVSTSPEVGPRVS</sequence>
<proteinExistence type="predicted"/>
<protein>
    <submittedName>
        <fullName evidence="1">Uncharacterized protein</fullName>
    </submittedName>
</protein>
<accession>A0ABQ3YQ80</accession>
<evidence type="ECO:0000313" key="2">
    <source>
        <dbReference type="Proteomes" id="UP000637628"/>
    </source>
</evidence>
<name>A0ABQ3YQ80_9ACTN</name>
<organism evidence="1 2">
    <name type="scientific">Paractinoplanes durhamensis</name>
    <dbReference type="NCBI Taxonomy" id="113563"/>
    <lineage>
        <taxon>Bacteria</taxon>
        <taxon>Bacillati</taxon>
        <taxon>Actinomycetota</taxon>
        <taxon>Actinomycetes</taxon>
        <taxon>Micromonosporales</taxon>
        <taxon>Micromonosporaceae</taxon>
        <taxon>Paractinoplanes</taxon>
    </lineage>
</organism>
<dbReference type="EMBL" id="BOML01000010">
    <property type="protein sequence ID" value="GID99730.1"/>
    <property type="molecule type" value="Genomic_DNA"/>
</dbReference>
<comment type="caution">
    <text evidence="1">The sequence shown here is derived from an EMBL/GenBank/DDBJ whole genome shotgun (WGS) entry which is preliminary data.</text>
</comment>
<dbReference type="Proteomes" id="UP000637628">
    <property type="component" value="Unassembled WGS sequence"/>
</dbReference>
<reference evidence="1 2" key="1">
    <citation type="submission" date="2021-01" db="EMBL/GenBank/DDBJ databases">
        <title>Whole genome shotgun sequence of Actinoplanes durhamensis NBRC 14914.</title>
        <authorList>
            <person name="Komaki H."/>
            <person name="Tamura T."/>
        </authorList>
    </citation>
    <scope>NUCLEOTIDE SEQUENCE [LARGE SCALE GENOMIC DNA]</scope>
    <source>
        <strain evidence="1 2">NBRC 14914</strain>
    </source>
</reference>
<gene>
    <name evidence="1" type="ORF">Adu01nite_10810</name>
</gene>
<evidence type="ECO:0000313" key="1">
    <source>
        <dbReference type="EMBL" id="GID99730.1"/>
    </source>
</evidence>
<keyword evidence="2" id="KW-1185">Reference proteome</keyword>